<dbReference type="Gene3D" id="2.40.30.170">
    <property type="match status" value="1"/>
</dbReference>
<dbReference type="PANTHER" id="PTHR30469">
    <property type="entry name" value="MULTIDRUG RESISTANCE PROTEIN MDTA"/>
    <property type="match status" value="1"/>
</dbReference>
<evidence type="ECO:0000313" key="3">
    <source>
        <dbReference type="Proteomes" id="UP000199556"/>
    </source>
</evidence>
<proteinExistence type="predicted"/>
<dbReference type="GO" id="GO:1990281">
    <property type="term" value="C:efflux pump complex"/>
    <property type="evidence" value="ECO:0007669"/>
    <property type="project" value="TreeGrafter"/>
</dbReference>
<dbReference type="Gene3D" id="1.10.287.470">
    <property type="entry name" value="Helix hairpin bin"/>
    <property type="match status" value="1"/>
</dbReference>
<sequence length="415" mass="45678">MKRLQPVRRLLPLILLGLGVLGFTLLVLTRPEQPSRSVAERTWRVTAQEIQPRSLAPRLTLYGHVQSPRSAQLQAAVTADVLRVPAREGRIVDAGADLVILDDRELQLIHTQRAAEVKDLEAQLRALELAHERDQAALERERTLLQLAQRDLQRARDLQGRDLGSRSAVDDAQRAMEQQALAVANRQLAVNDYPARADQLRARLDRARALAEQARLDLERTRIRAPFRGRIATVPVAPGERVRPGDPLVTLYDLDALEVRALIPATYLPRVRAALEAGLKPAATGHVDGQEVPLVLQGLAGESPAGSAGVEGILQVQSTEDDLPLGRFITVELALPEQPGVVPLPFEALYGMDRVYRIEDGRMRRVSVQRVGEWTDASGKTRILVTGPDLEAGDRIVTIRLPNAMDGLRVTEAGE</sequence>
<accession>A0A1I4QP15</accession>
<dbReference type="Gene3D" id="2.40.50.100">
    <property type="match status" value="1"/>
</dbReference>
<dbReference type="EMBL" id="FOUO01000005">
    <property type="protein sequence ID" value="SFM41822.1"/>
    <property type="molecule type" value="Genomic_DNA"/>
</dbReference>
<dbReference type="OrthoDB" id="8524475at2"/>
<reference evidence="2 3" key="1">
    <citation type="submission" date="2016-10" db="EMBL/GenBank/DDBJ databases">
        <authorList>
            <person name="de Groot N.N."/>
        </authorList>
    </citation>
    <scope>NUCLEOTIDE SEQUENCE [LARGE SCALE GENOMIC DNA]</scope>
    <source>
        <strain evidence="2 3">DSM 4180</strain>
    </source>
</reference>
<evidence type="ECO:0000313" key="2">
    <source>
        <dbReference type="EMBL" id="SFM41822.1"/>
    </source>
</evidence>
<keyword evidence="3" id="KW-1185">Reference proteome</keyword>
<organism evidence="2 3">
    <name type="scientific">Ectothiorhodospira mobilis</name>
    <dbReference type="NCBI Taxonomy" id="195064"/>
    <lineage>
        <taxon>Bacteria</taxon>
        <taxon>Pseudomonadati</taxon>
        <taxon>Pseudomonadota</taxon>
        <taxon>Gammaproteobacteria</taxon>
        <taxon>Chromatiales</taxon>
        <taxon>Ectothiorhodospiraceae</taxon>
        <taxon>Ectothiorhodospira</taxon>
    </lineage>
</organism>
<gene>
    <name evidence="2" type="ORF">SAMN05421721_10536</name>
</gene>
<evidence type="ECO:0000256" key="1">
    <source>
        <dbReference type="SAM" id="Coils"/>
    </source>
</evidence>
<dbReference type="AlphaFoldDB" id="A0A1I4QP15"/>
<dbReference type="STRING" id="195064.SAMN05421721_10536"/>
<feature type="coiled-coil region" evidence="1">
    <location>
        <begin position="197"/>
        <end position="224"/>
    </location>
</feature>
<dbReference type="Proteomes" id="UP000199556">
    <property type="component" value="Unassembled WGS sequence"/>
</dbReference>
<protein>
    <submittedName>
        <fullName evidence="2">RND family efflux transporter, MFP subunit</fullName>
    </submittedName>
</protein>
<feature type="coiled-coil region" evidence="1">
    <location>
        <begin position="110"/>
        <end position="158"/>
    </location>
</feature>
<dbReference type="SUPFAM" id="SSF111369">
    <property type="entry name" value="HlyD-like secretion proteins"/>
    <property type="match status" value="2"/>
</dbReference>
<keyword evidence="1" id="KW-0175">Coiled coil</keyword>
<name>A0A1I4QP15_ECTMO</name>
<dbReference type="PANTHER" id="PTHR30469:SF15">
    <property type="entry name" value="HLYD FAMILY OF SECRETION PROTEINS"/>
    <property type="match status" value="1"/>
</dbReference>
<dbReference type="RefSeq" id="WP_090484194.1">
    <property type="nucleotide sequence ID" value="NZ_FOUO01000005.1"/>
</dbReference>
<dbReference type="GO" id="GO:0015562">
    <property type="term" value="F:efflux transmembrane transporter activity"/>
    <property type="evidence" value="ECO:0007669"/>
    <property type="project" value="TreeGrafter"/>
</dbReference>